<comment type="caution">
    <text evidence="2">The sequence shown here is derived from an EMBL/GenBank/DDBJ whole genome shotgun (WGS) entry which is preliminary data.</text>
</comment>
<reference evidence="2 3" key="1">
    <citation type="submission" date="2017-10" db="EMBL/GenBank/DDBJ databases">
        <authorList>
            <person name="Banno H."/>
            <person name="Chua N.-H."/>
        </authorList>
    </citation>
    <scope>NUCLEOTIDE SEQUENCE [LARGE SCALE GENOMIC DNA]</scope>
    <source>
        <strain evidence="2 3">YW11</strain>
    </source>
</reference>
<dbReference type="PANTHER" id="PTHR33490">
    <property type="entry name" value="BLR5614 PROTEIN-RELATED"/>
    <property type="match status" value="1"/>
</dbReference>
<dbReference type="InterPro" id="IPR013589">
    <property type="entry name" value="Bac_transglu_N"/>
</dbReference>
<evidence type="ECO:0000259" key="1">
    <source>
        <dbReference type="SMART" id="SM00460"/>
    </source>
</evidence>
<dbReference type="Pfam" id="PF08379">
    <property type="entry name" value="Bact_transglu_N"/>
    <property type="match status" value="1"/>
</dbReference>
<dbReference type="SUPFAM" id="SSF54001">
    <property type="entry name" value="Cysteine proteinases"/>
    <property type="match status" value="1"/>
</dbReference>
<protein>
    <submittedName>
        <fullName evidence="2">Transglutaminase</fullName>
    </submittedName>
</protein>
<accession>A0A2C6Y655</accession>
<keyword evidence="3" id="KW-1185">Reference proteome</keyword>
<dbReference type="AlphaFoldDB" id="A0A2C6Y655"/>
<dbReference type="InterPro" id="IPR038765">
    <property type="entry name" value="Papain-like_cys_pep_sf"/>
</dbReference>
<evidence type="ECO:0000313" key="3">
    <source>
        <dbReference type="Proteomes" id="UP000223527"/>
    </source>
</evidence>
<dbReference type="SMART" id="SM00460">
    <property type="entry name" value="TGc"/>
    <property type="match status" value="1"/>
</dbReference>
<dbReference type="PANTHER" id="PTHR33490:SF7">
    <property type="entry name" value="BLR2979 PROTEIN"/>
    <property type="match status" value="1"/>
</dbReference>
<evidence type="ECO:0000313" key="2">
    <source>
        <dbReference type="EMBL" id="PHK96302.1"/>
    </source>
</evidence>
<gene>
    <name evidence="2" type="ORF">CR162_02870</name>
</gene>
<name>A0A2C6Y655_9PROT</name>
<dbReference type="RefSeq" id="WP_099094032.1">
    <property type="nucleotide sequence ID" value="NZ_PDNU01000003.1"/>
</dbReference>
<dbReference type="InterPro" id="IPR002931">
    <property type="entry name" value="Transglutaminase-like"/>
</dbReference>
<dbReference type="EMBL" id="PDNU01000003">
    <property type="protein sequence ID" value="PHK96302.1"/>
    <property type="molecule type" value="Genomic_DNA"/>
</dbReference>
<dbReference type="OrthoDB" id="9804023at2"/>
<feature type="domain" description="Transglutaminase-like" evidence="1">
    <location>
        <begin position="172"/>
        <end position="243"/>
    </location>
</feature>
<dbReference type="Proteomes" id="UP000223527">
    <property type="component" value="Unassembled WGS sequence"/>
</dbReference>
<proteinExistence type="predicted"/>
<organism evidence="2 3">
    <name type="scientific">Teichococcus rhizosphaerae</name>
    <dbReference type="NCBI Taxonomy" id="1335062"/>
    <lineage>
        <taxon>Bacteria</taxon>
        <taxon>Pseudomonadati</taxon>
        <taxon>Pseudomonadota</taxon>
        <taxon>Alphaproteobacteria</taxon>
        <taxon>Acetobacterales</taxon>
        <taxon>Roseomonadaceae</taxon>
        <taxon>Roseomonas</taxon>
    </lineage>
</organism>
<dbReference type="Gene3D" id="3.10.620.30">
    <property type="match status" value="1"/>
</dbReference>
<sequence>MTLWRIRHATTYRYAEPVDMASHMLHLSPRPLPHQRVRWEKMACAPEPARVSSSVDHFGNRVTWLFLDRPHARFEVVAEAEIEVAFPAPPPADQTPPWEQVAAEAARDAAVAEFTFPSPLLPEHAGARDYAAQSFTPGRPVLAALLELNGRIRRDFTFRAGVTGIATPVGQVLAQRMGVCQDFTHLMLCGLRGLGLPARYVSGYIRTLPPPGGVVHLGADQSHAWVGAWLGAQAGWVDLDPTNDLVVRDEHVVLGWGRDFQDISPLRGIILGGGRHSLNVAVDLIPA</sequence>
<dbReference type="Pfam" id="PF01841">
    <property type="entry name" value="Transglut_core"/>
    <property type="match status" value="1"/>
</dbReference>